<dbReference type="Gene3D" id="1.10.4190.10">
    <property type="entry name" value="Urease accessory protein UreF"/>
    <property type="match status" value="1"/>
</dbReference>
<keyword evidence="2 3" id="KW-0143">Chaperone</keyword>
<reference evidence="5 6" key="1">
    <citation type="submission" date="2020-05" db="EMBL/GenBank/DDBJ databases">
        <title>Genomic Encyclopedia of Type Strains, Phase IV (KMG-V): Genome sequencing to study the core and pangenomes of soil and plant-associated prokaryotes.</title>
        <authorList>
            <person name="Whitman W."/>
        </authorList>
    </citation>
    <scope>NUCLEOTIDE SEQUENCE [LARGE SCALE GENOMIC DNA]</scope>
    <source>
        <strain evidence="5 6">C29</strain>
    </source>
</reference>
<dbReference type="RefSeq" id="WP_173804799.1">
    <property type="nucleotide sequence ID" value="NZ_JABSNM010000005.1"/>
</dbReference>
<gene>
    <name evidence="3" type="primary">ureF</name>
    <name evidence="5" type="ORF">HNQ01_001561</name>
</gene>
<keyword evidence="4" id="KW-0732">Signal</keyword>
<comment type="caution">
    <text evidence="5">The sequence shown here is derived from an EMBL/GenBank/DDBJ whole genome shotgun (WGS) entry which is preliminary data.</text>
</comment>
<dbReference type="PIRSF" id="PIRSF009467">
    <property type="entry name" value="Ureas_acces_UreF"/>
    <property type="match status" value="1"/>
</dbReference>
<name>A0ABX2G0L5_9BURK</name>
<dbReference type="InterPro" id="IPR002639">
    <property type="entry name" value="UreF"/>
</dbReference>
<evidence type="ECO:0000256" key="4">
    <source>
        <dbReference type="SAM" id="SignalP"/>
    </source>
</evidence>
<dbReference type="PANTHER" id="PTHR33620:SF1">
    <property type="entry name" value="UREASE ACCESSORY PROTEIN F"/>
    <property type="match status" value="1"/>
</dbReference>
<dbReference type="EMBL" id="JABSNM010000005">
    <property type="protein sequence ID" value="NRT55831.1"/>
    <property type="molecule type" value="Genomic_DNA"/>
</dbReference>
<comment type="subunit">
    <text evidence="3">UreD, UreF and UreG form a complex that acts as a GTP-hydrolysis-dependent molecular chaperone, activating the urease apoprotein by helping to assemble the nickel containing metallocenter of UreC. The UreE protein probably delivers the nickel.</text>
</comment>
<evidence type="ECO:0000256" key="1">
    <source>
        <dbReference type="ARBA" id="ARBA00022988"/>
    </source>
</evidence>
<comment type="function">
    <text evidence="3">Required for maturation of urease via the functional incorporation of the urease nickel metallocenter.</text>
</comment>
<accession>A0ABX2G0L5</accession>
<feature type="signal peptide" evidence="4">
    <location>
        <begin position="1"/>
        <end position="28"/>
    </location>
</feature>
<keyword evidence="6" id="KW-1185">Reference proteome</keyword>
<dbReference type="HAMAP" id="MF_01385">
    <property type="entry name" value="UreF"/>
    <property type="match status" value="1"/>
</dbReference>
<feature type="chain" id="PRO_5046168441" description="Urease accessory protein UreF" evidence="4">
    <location>
        <begin position="29"/>
        <end position="240"/>
    </location>
</feature>
<keyword evidence="1 3" id="KW-0996">Nickel insertion</keyword>
<evidence type="ECO:0000256" key="2">
    <source>
        <dbReference type="ARBA" id="ARBA00023186"/>
    </source>
</evidence>
<proteinExistence type="inferred from homology"/>
<evidence type="ECO:0000313" key="6">
    <source>
        <dbReference type="Proteomes" id="UP001516061"/>
    </source>
</evidence>
<organism evidence="5 6">
    <name type="scientific">Sphaerotilus uruguayifluvii</name>
    <dbReference type="NCBI Taxonomy" id="2735897"/>
    <lineage>
        <taxon>Bacteria</taxon>
        <taxon>Pseudomonadati</taxon>
        <taxon>Pseudomonadota</taxon>
        <taxon>Betaproteobacteria</taxon>
        <taxon>Burkholderiales</taxon>
        <taxon>Sphaerotilaceae</taxon>
        <taxon>Sphaerotilus</taxon>
    </lineage>
</organism>
<protein>
    <recommendedName>
        <fullName evidence="3">Urease accessory protein UreF</fullName>
    </recommendedName>
</protein>
<dbReference type="Proteomes" id="UP001516061">
    <property type="component" value="Unassembled WGS sequence"/>
</dbReference>
<comment type="similarity">
    <text evidence="3">Belongs to the UreF family.</text>
</comment>
<comment type="subcellular location">
    <subcellularLocation>
        <location evidence="3">Cytoplasm</location>
    </subcellularLocation>
</comment>
<evidence type="ECO:0000256" key="3">
    <source>
        <dbReference type="HAMAP-Rule" id="MF_01385"/>
    </source>
</evidence>
<keyword evidence="3" id="KW-0963">Cytoplasm</keyword>
<evidence type="ECO:0000313" key="5">
    <source>
        <dbReference type="EMBL" id="NRT55831.1"/>
    </source>
</evidence>
<dbReference type="PANTHER" id="PTHR33620">
    <property type="entry name" value="UREASE ACCESSORY PROTEIN F"/>
    <property type="match status" value="1"/>
</dbReference>
<sequence>MPKVISRPAPLTASALLQLMWLASPALPVGGFSYSEGLEAAVESGRIDGEASAGTWLVDQLRLAQARADLAVSAAAHRAWARGDAARIAELNDWVRMTRETMEMRLQTEQMGRSLLEWLRTRDAGAEAPDARIAQLAALRPAPTWPVAFALAVERSGAPLREALLAQAFGWAENMVQAAIKAVPLGQSAGQRMLARLVEAAPEAVDLALACTDGERQAHAPMLAILSARHEAQYSRLFRS</sequence>
<dbReference type="InterPro" id="IPR038277">
    <property type="entry name" value="UreF_sf"/>
</dbReference>
<dbReference type="Pfam" id="PF01730">
    <property type="entry name" value="UreF"/>
    <property type="match status" value="1"/>
</dbReference>